<keyword evidence="3" id="KW-0067">ATP-binding</keyword>
<dbReference type="Gene3D" id="3.30.450.90">
    <property type="match status" value="1"/>
</dbReference>
<dbReference type="CDD" id="cd01129">
    <property type="entry name" value="PulE-GspE-like"/>
    <property type="match status" value="1"/>
</dbReference>
<comment type="caution">
    <text evidence="5">The sequence shown here is derived from an EMBL/GenBank/DDBJ whole genome shotgun (WGS) entry which is preliminary data.</text>
</comment>
<proteinExistence type="inferred from homology"/>
<dbReference type="Gene3D" id="3.40.50.300">
    <property type="entry name" value="P-loop containing nucleotide triphosphate hydrolases"/>
    <property type="match status" value="1"/>
</dbReference>
<dbReference type="InterPro" id="IPR027417">
    <property type="entry name" value="P-loop_NTPase"/>
</dbReference>
<comment type="similarity">
    <text evidence="1">Belongs to the GSP E family.</text>
</comment>
<dbReference type="Proteomes" id="UP000229381">
    <property type="component" value="Unassembled WGS sequence"/>
</dbReference>
<sequence>MPDVSKKITGGIQLASDILKTIKNVSDFKKRVEASLTKSVTEVLENILAGAISLDASDIHFEPKEEKIKIRIRIDGVLQDLIFFEEKLYETILSRVKLLSGLKFNITDQPQDGRFSVVIDATPVEIRTSTLPAEYGESIVLRILNPKNLIDMEVLGLRRDLFSLFQKEIKKPNGMIIVTGPTGSGKTTTLYAFLRKIHRPEIKIITIEDPIEYHLKEAAQTQVDPKRGYDFASGLKSIMRQDPDVILVGEIRDLETAKIAVQAALTGHLVLTTLHTNDAAGTIARLVNLGAKPTDIGPAINMAVAQRLVRKVCGQCSKMEKANPQESKKIKAGLKGISKEAAAPKLGTALKIPRTKGCKNCNYTGYRGRIGIFEAFLVDDKMEEFILNNPSTAALKKEAVKRGMVTMYQDGLIKVLGGATTLEEVERVAAE</sequence>
<dbReference type="GO" id="GO:0016887">
    <property type="term" value="F:ATP hydrolysis activity"/>
    <property type="evidence" value="ECO:0007669"/>
    <property type="project" value="TreeGrafter"/>
</dbReference>
<name>A0A2H0MPR0_9BACT</name>
<evidence type="ECO:0000256" key="2">
    <source>
        <dbReference type="ARBA" id="ARBA00022741"/>
    </source>
</evidence>
<organism evidence="5 6">
    <name type="scientific">Candidatus Nealsonbacteria bacterium CG11_big_fil_rev_8_21_14_0_20_39_9</name>
    <dbReference type="NCBI Taxonomy" id="1974715"/>
    <lineage>
        <taxon>Bacteria</taxon>
        <taxon>Candidatus Nealsoniibacteriota</taxon>
    </lineage>
</organism>
<keyword evidence="2" id="KW-0547">Nucleotide-binding</keyword>
<feature type="domain" description="Bacterial type II secretion system protein E" evidence="4">
    <location>
        <begin position="239"/>
        <end position="253"/>
    </location>
</feature>
<evidence type="ECO:0000313" key="5">
    <source>
        <dbReference type="EMBL" id="PIQ98639.1"/>
    </source>
</evidence>
<evidence type="ECO:0000259" key="4">
    <source>
        <dbReference type="PROSITE" id="PS00662"/>
    </source>
</evidence>
<reference evidence="5 6" key="1">
    <citation type="submission" date="2017-09" db="EMBL/GenBank/DDBJ databases">
        <title>Depth-based differentiation of microbial function through sediment-hosted aquifers and enrichment of novel symbionts in the deep terrestrial subsurface.</title>
        <authorList>
            <person name="Probst A.J."/>
            <person name="Ladd B."/>
            <person name="Jarett J.K."/>
            <person name="Geller-Mcgrath D.E."/>
            <person name="Sieber C.M."/>
            <person name="Emerson J.B."/>
            <person name="Anantharaman K."/>
            <person name="Thomas B.C."/>
            <person name="Malmstrom R."/>
            <person name="Stieglmeier M."/>
            <person name="Klingl A."/>
            <person name="Woyke T."/>
            <person name="Ryan C.M."/>
            <person name="Banfield J.F."/>
        </authorList>
    </citation>
    <scope>NUCLEOTIDE SEQUENCE [LARGE SCALE GENOMIC DNA]</scope>
    <source>
        <strain evidence="5">CG11_big_fil_rev_8_21_14_0_20_39_9</strain>
    </source>
</reference>
<dbReference type="InterPro" id="IPR001482">
    <property type="entry name" value="T2SS/T4SS_dom"/>
</dbReference>
<protein>
    <recommendedName>
        <fullName evidence="4">Bacterial type II secretion system protein E domain-containing protein</fullName>
    </recommendedName>
</protein>
<dbReference type="GO" id="GO:0005886">
    <property type="term" value="C:plasma membrane"/>
    <property type="evidence" value="ECO:0007669"/>
    <property type="project" value="TreeGrafter"/>
</dbReference>
<dbReference type="InterPro" id="IPR003593">
    <property type="entry name" value="AAA+_ATPase"/>
</dbReference>
<evidence type="ECO:0000256" key="1">
    <source>
        <dbReference type="ARBA" id="ARBA00006611"/>
    </source>
</evidence>
<dbReference type="SMART" id="SM00382">
    <property type="entry name" value="AAA"/>
    <property type="match status" value="1"/>
</dbReference>
<dbReference type="AlphaFoldDB" id="A0A2H0MPR0"/>
<evidence type="ECO:0000256" key="3">
    <source>
        <dbReference type="ARBA" id="ARBA00022840"/>
    </source>
</evidence>
<dbReference type="PANTHER" id="PTHR30258">
    <property type="entry name" value="TYPE II SECRETION SYSTEM PROTEIN GSPE-RELATED"/>
    <property type="match status" value="1"/>
</dbReference>
<dbReference type="GO" id="GO:0005524">
    <property type="term" value="F:ATP binding"/>
    <property type="evidence" value="ECO:0007669"/>
    <property type="project" value="UniProtKB-KW"/>
</dbReference>
<dbReference type="PROSITE" id="PS00662">
    <property type="entry name" value="T2SP_E"/>
    <property type="match status" value="1"/>
</dbReference>
<dbReference type="PANTHER" id="PTHR30258:SF1">
    <property type="entry name" value="PROTEIN TRANSPORT PROTEIN HOFB HOMOLOG"/>
    <property type="match status" value="1"/>
</dbReference>
<accession>A0A2H0MPR0</accession>
<dbReference type="Pfam" id="PF00437">
    <property type="entry name" value="T2SSE"/>
    <property type="match status" value="1"/>
</dbReference>
<evidence type="ECO:0000313" key="6">
    <source>
        <dbReference type="Proteomes" id="UP000229381"/>
    </source>
</evidence>
<dbReference type="SUPFAM" id="SSF52540">
    <property type="entry name" value="P-loop containing nucleoside triphosphate hydrolases"/>
    <property type="match status" value="1"/>
</dbReference>
<dbReference type="EMBL" id="PCWI01000004">
    <property type="protein sequence ID" value="PIQ98639.1"/>
    <property type="molecule type" value="Genomic_DNA"/>
</dbReference>
<gene>
    <name evidence="5" type="ORF">COV64_00120</name>
</gene>